<dbReference type="EMBL" id="JAPQKO010000008">
    <property type="protein sequence ID" value="KAJ5152412.1"/>
    <property type="molecule type" value="Genomic_DNA"/>
</dbReference>
<keyword evidence="2" id="KW-1185">Reference proteome</keyword>
<sequence length="86" mass="10022">MDLGKEEDRLDSQIDLRIMVFAHVMFMALELGPVRSPAKKRIALTYSDYNLGNTVFRRPFYVPSCHRNLSVKWVGPDRWNPTQLVL</sequence>
<evidence type="ECO:0000313" key="1">
    <source>
        <dbReference type="EMBL" id="KAJ5152412.1"/>
    </source>
</evidence>
<dbReference type="Proteomes" id="UP001146351">
    <property type="component" value="Unassembled WGS sequence"/>
</dbReference>
<comment type="caution">
    <text evidence="1">The sequence shown here is derived from an EMBL/GenBank/DDBJ whole genome shotgun (WGS) entry which is preliminary data.</text>
</comment>
<proteinExistence type="predicted"/>
<protein>
    <submittedName>
        <fullName evidence="1">Phthalate transporter</fullName>
    </submittedName>
</protein>
<name>A0A9W9HPF7_9EURO</name>
<dbReference type="AlphaFoldDB" id="A0A9W9HPF7"/>
<reference evidence="1" key="2">
    <citation type="journal article" date="2023" name="IMA Fungus">
        <title>Comparative genomic study of the Penicillium genus elucidates a diverse pangenome and 15 lateral gene transfer events.</title>
        <authorList>
            <person name="Petersen C."/>
            <person name="Sorensen T."/>
            <person name="Nielsen M.R."/>
            <person name="Sondergaard T.E."/>
            <person name="Sorensen J.L."/>
            <person name="Fitzpatrick D.A."/>
            <person name="Frisvad J.C."/>
            <person name="Nielsen K.L."/>
        </authorList>
    </citation>
    <scope>NUCLEOTIDE SEQUENCE</scope>
    <source>
        <strain evidence="1">IBT 21917</strain>
    </source>
</reference>
<accession>A0A9W9HPF7</accession>
<reference evidence="1" key="1">
    <citation type="submission" date="2022-11" db="EMBL/GenBank/DDBJ databases">
        <authorList>
            <person name="Petersen C."/>
        </authorList>
    </citation>
    <scope>NUCLEOTIDE SEQUENCE</scope>
    <source>
        <strain evidence="1">IBT 21917</strain>
    </source>
</reference>
<evidence type="ECO:0000313" key="2">
    <source>
        <dbReference type="Proteomes" id="UP001146351"/>
    </source>
</evidence>
<organism evidence="1 2">
    <name type="scientific">Penicillium capsulatum</name>
    <dbReference type="NCBI Taxonomy" id="69766"/>
    <lineage>
        <taxon>Eukaryota</taxon>
        <taxon>Fungi</taxon>
        <taxon>Dikarya</taxon>
        <taxon>Ascomycota</taxon>
        <taxon>Pezizomycotina</taxon>
        <taxon>Eurotiomycetes</taxon>
        <taxon>Eurotiomycetidae</taxon>
        <taxon>Eurotiales</taxon>
        <taxon>Aspergillaceae</taxon>
        <taxon>Penicillium</taxon>
    </lineage>
</organism>
<gene>
    <name evidence="1" type="ORF">N7492_010707</name>
</gene>